<dbReference type="SUPFAM" id="SSF46785">
    <property type="entry name" value="Winged helix' DNA-binding domain"/>
    <property type="match status" value="1"/>
</dbReference>
<dbReference type="PROSITE" id="PS50931">
    <property type="entry name" value="HTH_LYSR"/>
    <property type="match status" value="1"/>
</dbReference>
<evidence type="ECO:0000256" key="2">
    <source>
        <dbReference type="ARBA" id="ARBA00023015"/>
    </source>
</evidence>
<keyword evidence="2" id="KW-0805">Transcription regulation</keyword>
<dbReference type="GO" id="GO:0032993">
    <property type="term" value="C:protein-DNA complex"/>
    <property type="evidence" value="ECO:0007669"/>
    <property type="project" value="TreeGrafter"/>
</dbReference>
<sequence>MTLQQLRYIITIVNCGSISEAAKQLFITQPSLSNAVKELEQEYGISIFNRNPKGISLSLDGSEFLSYARQVLEQADLLEQHYLKKTPAKRICSISTQHYAFAVNAFVNLVERQDNDEYEFTLRETRTFEIIEDVKNFRSELGIVYLNDFNEKVLEKLFKDSGLIFHPLFEASPHVFISSSHPLSSRLSVTMEDLMPYPFLAFEQGENNSFYFSEEILSTVPRKKIIYVSDRATLFNLLIGLNGYTICSGILNSNLNGDNIIAVPLITSECMRIGWIENPKIHLSIFARNYLEELKDLIRADGLAVFVE</sequence>
<dbReference type="InterPro" id="IPR036388">
    <property type="entry name" value="WH-like_DNA-bd_sf"/>
</dbReference>
<evidence type="ECO:0000256" key="1">
    <source>
        <dbReference type="ARBA" id="ARBA00009437"/>
    </source>
</evidence>
<keyword evidence="7" id="KW-1185">Reference proteome</keyword>
<dbReference type="InterPro" id="IPR000847">
    <property type="entry name" value="LysR_HTH_N"/>
</dbReference>
<dbReference type="AlphaFoldDB" id="A0A2S6HV28"/>
<dbReference type="PANTHER" id="PTHR30346:SF0">
    <property type="entry name" value="HCA OPERON TRANSCRIPTIONAL ACTIVATOR HCAR"/>
    <property type="match status" value="1"/>
</dbReference>
<evidence type="ECO:0000256" key="3">
    <source>
        <dbReference type="ARBA" id="ARBA00023125"/>
    </source>
</evidence>
<evidence type="ECO:0000259" key="5">
    <source>
        <dbReference type="PROSITE" id="PS50931"/>
    </source>
</evidence>
<dbReference type="SUPFAM" id="SSF53850">
    <property type="entry name" value="Periplasmic binding protein-like II"/>
    <property type="match status" value="1"/>
</dbReference>
<dbReference type="OrthoDB" id="9785745at2"/>
<dbReference type="InterPro" id="IPR005119">
    <property type="entry name" value="LysR_subst-bd"/>
</dbReference>
<dbReference type="Pfam" id="PF03466">
    <property type="entry name" value="LysR_substrate"/>
    <property type="match status" value="1"/>
</dbReference>
<dbReference type="EMBL" id="PTJA01000003">
    <property type="protein sequence ID" value="PPK81811.1"/>
    <property type="molecule type" value="Genomic_DNA"/>
</dbReference>
<dbReference type="Pfam" id="PF00126">
    <property type="entry name" value="HTH_1"/>
    <property type="match status" value="1"/>
</dbReference>
<protein>
    <submittedName>
        <fullName evidence="6">DNA-binding transcriptional LysR family regulator</fullName>
    </submittedName>
</protein>
<dbReference type="Gene3D" id="1.10.10.10">
    <property type="entry name" value="Winged helix-like DNA-binding domain superfamily/Winged helix DNA-binding domain"/>
    <property type="match status" value="1"/>
</dbReference>
<keyword evidence="4" id="KW-0804">Transcription</keyword>
<dbReference type="FunFam" id="1.10.10.10:FF:000001">
    <property type="entry name" value="LysR family transcriptional regulator"/>
    <property type="match status" value="1"/>
</dbReference>
<evidence type="ECO:0000256" key="4">
    <source>
        <dbReference type="ARBA" id="ARBA00023163"/>
    </source>
</evidence>
<dbReference type="RefSeq" id="WP_104435714.1">
    <property type="nucleotide sequence ID" value="NZ_PTJA01000003.1"/>
</dbReference>
<feature type="domain" description="HTH lysR-type" evidence="5">
    <location>
        <begin position="1"/>
        <end position="58"/>
    </location>
</feature>
<comment type="caution">
    <text evidence="6">The sequence shown here is derived from an EMBL/GenBank/DDBJ whole genome shotgun (WGS) entry which is preliminary data.</text>
</comment>
<dbReference type="PRINTS" id="PR00039">
    <property type="entry name" value="HTHLYSR"/>
</dbReference>
<evidence type="ECO:0000313" key="6">
    <source>
        <dbReference type="EMBL" id="PPK81811.1"/>
    </source>
</evidence>
<evidence type="ECO:0000313" key="7">
    <source>
        <dbReference type="Proteomes" id="UP000237749"/>
    </source>
</evidence>
<dbReference type="GO" id="GO:0003677">
    <property type="term" value="F:DNA binding"/>
    <property type="evidence" value="ECO:0007669"/>
    <property type="project" value="UniProtKB-KW"/>
</dbReference>
<organism evidence="6 7">
    <name type="scientific">Lacrimispora xylanisolvens</name>
    <dbReference type="NCBI Taxonomy" id="384636"/>
    <lineage>
        <taxon>Bacteria</taxon>
        <taxon>Bacillati</taxon>
        <taxon>Bacillota</taxon>
        <taxon>Clostridia</taxon>
        <taxon>Lachnospirales</taxon>
        <taxon>Lachnospiraceae</taxon>
        <taxon>Lacrimispora</taxon>
    </lineage>
</organism>
<dbReference type="InterPro" id="IPR036390">
    <property type="entry name" value="WH_DNA-bd_sf"/>
</dbReference>
<proteinExistence type="inferred from homology"/>
<accession>A0A2S6HV28</accession>
<dbReference type="PANTHER" id="PTHR30346">
    <property type="entry name" value="TRANSCRIPTIONAL DUAL REGULATOR HCAR-RELATED"/>
    <property type="match status" value="1"/>
</dbReference>
<gene>
    <name evidence="6" type="ORF">BXY41_10317</name>
</gene>
<dbReference type="CDD" id="cd05466">
    <property type="entry name" value="PBP2_LTTR_substrate"/>
    <property type="match status" value="1"/>
</dbReference>
<name>A0A2S6HV28_9FIRM</name>
<reference evidence="6 7" key="1">
    <citation type="submission" date="2018-02" db="EMBL/GenBank/DDBJ databases">
        <title>Genomic Encyclopedia of Archaeal and Bacterial Type Strains, Phase II (KMG-II): from individual species to whole genera.</title>
        <authorList>
            <person name="Goeker M."/>
        </authorList>
    </citation>
    <scope>NUCLEOTIDE SEQUENCE [LARGE SCALE GENOMIC DNA]</scope>
    <source>
        <strain evidence="6 7">DSM 3808</strain>
    </source>
</reference>
<dbReference type="Proteomes" id="UP000237749">
    <property type="component" value="Unassembled WGS sequence"/>
</dbReference>
<comment type="similarity">
    <text evidence="1">Belongs to the LysR transcriptional regulatory family.</text>
</comment>
<dbReference type="Gene3D" id="3.40.190.10">
    <property type="entry name" value="Periplasmic binding protein-like II"/>
    <property type="match status" value="2"/>
</dbReference>
<keyword evidence="3 6" id="KW-0238">DNA-binding</keyword>
<dbReference type="GO" id="GO:0003700">
    <property type="term" value="F:DNA-binding transcription factor activity"/>
    <property type="evidence" value="ECO:0007669"/>
    <property type="project" value="InterPro"/>
</dbReference>